<dbReference type="SMART" id="SM00248">
    <property type="entry name" value="ANK"/>
    <property type="match status" value="3"/>
</dbReference>
<organism evidence="13 14">
    <name type="scientific">Phytophthora citrophthora</name>
    <dbReference type="NCBI Taxonomy" id="4793"/>
    <lineage>
        <taxon>Eukaryota</taxon>
        <taxon>Sar</taxon>
        <taxon>Stramenopiles</taxon>
        <taxon>Oomycota</taxon>
        <taxon>Peronosporomycetes</taxon>
        <taxon>Peronosporales</taxon>
        <taxon>Peronosporaceae</taxon>
        <taxon>Phytophthora</taxon>
    </lineage>
</organism>
<keyword evidence="1" id="KW-0479">Metal-binding</keyword>
<feature type="compositionally biased region" description="Basic and acidic residues" evidence="8">
    <location>
        <begin position="581"/>
        <end position="591"/>
    </location>
</feature>
<dbReference type="PROSITE" id="PS51294">
    <property type="entry name" value="HTH_MYB"/>
    <property type="match status" value="3"/>
</dbReference>
<dbReference type="InterPro" id="IPR050560">
    <property type="entry name" value="MYB_TF"/>
</dbReference>
<dbReference type="InterPro" id="IPR017455">
    <property type="entry name" value="Znf_FYVE-rel"/>
</dbReference>
<feature type="compositionally biased region" description="Basic residues" evidence="8">
    <location>
        <begin position="1299"/>
        <end position="1308"/>
    </location>
</feature>
<dbReference type="InterPro" id="IPR011011">
    <property type="entry name" value="Znf_FYVE_PHD"/>
</dbReference>
<feature type="region of interest" description="Disordered" evidence="8">
    <location>
        <begin position="927"/>
        <end position="1030"/>
    </location>
</feature>
<dbReference type="PROSITE" id="PS50297">
    <property type="entry name" value="ANK_REP_REGION"/>
    <property type="match status" value="2"/>
</dbReference>
<feature type="domain" description="Myb-like" evidence="9">
    <location>
        <begin position="135"/>
        <end position="185"/>
    </location>
</feature>
<dbReference type="InterPro" id="IPR017884">
    <property type="entry name" value="SANT_dom"/>
</dbReference>
<dbReference type="GO" id="GO:0000978">
    <property type="term" value="F:RNA polymerase II cis-regulatory region sequence-specific DNA binding"/>
    <property type="evidence" value="ECO:0007669"/>
    <property type="project" value="TreeGrafter"/>
</dbReference>
<feature type="compositionally biased region" description="Basic and acidic residues" evidence="8">
    <location>
        <begin position="1276"/>
        <end position="1296"/>
    </location>
</feature>
<accession>A0AAD9GH01</accession>
<dbReference type="SUPFAM" id="SSF46689">
    <property type="entry name" value="Homeodomain-like"/>
    <property type="match status" value="2"/>
</dbReference>
<feature type="repeat" description="ANK" evidence="6">
    <location>
        <begin position="761"/>
        <end position="793"/>
    </location>
</feature>
<keyword evidence="14" id="KW-1185">Reference proteome</keyword>
<evidence type="ECO:0000256" key="7">
    <source>
        <dbReference type="PROSITE-ProRule" id="PRU00091"/>
    </source>
</evidence>
<feature type="repeat" description="ANK" evidence="6">
    <location>
        <begin position="728"/>
        <end position="760"/>
    </location>
</feature>
<evidence type="ECO:0000259" key="11">
    <source>
        <dbReference type="PROSITE" id="PS51293"/>
    </source>
</evidence>
<feature type="region of interest" description="Disordered" evidence="8">
    <location>
        <begin position="570"/>
        <end position="609"/>
    </location>
</feature>
<feature type="compositionally biased region" description="Polar residues" evidence="8">
    <location>
        <begin position="979"/>
        <end position="1008"/>
    </location>
</feature>
<dbReference type="CDD" id="cd00065">
    <property type="entry name" value="FYVE_like_SF"/>
    <property type="match status" value="1"/>
</dbReference>
<feature type="domain" description="Myb-like" evidence="9">
    <location>
        <begin position="30"/>
        <end position="81"/>
    </location>
</feature>
<keyword evidence="6" id="KW-0040">ANK repeat</keyword>
<sequence>MGEFALKMMELRKSPSQLKKDSRKSKDTGDSDSEGPKWTQDEDSLLRKGICKFGGRKWKLISEHIGSQSPAECSKRWNKLQNIDSVTKRPWSEEEDLRVLELVEKYGANKWAVIASYLKNRNGKQCRERWHNQLNPSIKKTSWTKEEDAIIIAMQAHFGNKWAKITSQLPGRTDNAVKNHWNSSLKLATKRVRRDGSSGDGGSEDEGHPVKRGKSKKSRKVKASRSKMKRKGRSASSCVTFQTCADDEDVMVSAPGHAFEDIVPVATSACVDEDTDIIAAYISPIEIPLAESAATPSNCIVPLGAIEEDGRFSSPDSVSCVNNLDLYTYAQSYQDSLFRAQAVLDSILDPMGMGSTRPVDTALMPFNHAIQSQQRMESRDDMYCPTTNELPSLVDPTSPAKSPFGLDELLYDSLHDVYDSGALQVTTTSFEASGLVLSAPLGEVARVYQRSTLITEWGTCVAYSSPSTDPIFVPVASPNLSPTNQVDDLLQPKEEFTFGTMRREIQSQEFEFAQTAQNCSGWPSLVDLALSIVKLLVTLTCVTCTSYYGYLHFETTLPVHCGSCGVMTASGDAPSSGTSRSEVHSSLDKAGEPSVSVIDHGTGHAGHDEYDEELENDEDDQKEKICIRPEPLTQQHAGPLDVEAGLQLIELCREGNLSAVTQRVRSGAPAGFITKSGWTSVAAAAYSGSNDVLLYLLEIGADGMYEASAPSRKYQLSNGNGNFTKEANGNTPLHWACYKGHADTVAILLATGYSPEAADTTGNRCLHLACSGGHREVVEQLLAHSAAVEPRNKYGNRPLDLATEPGCRRLLTRFQTQTTCEWCKETFSRLRRPSLCQHCNNVFCDTKPCSSTSTASLRPQSPTAEANGSNNELNDSSTMVAQARSMRYCQECATEMGKAEQDLRNVLESKLELIHRTLAVLDPSIGNRPSTTSINALNEDGVGIEGSGDIEGETSSQTHLNEGEAAPTEAVEAEIADQGESQQNGENSALTTQNGVQPSLSNDASTPFINVDEFDDQRSSRSAQTTRRRPLPNTEIILSALTLTQTDAEALYTALEAAQLKAADVELLRTSRQTYRQLVAHVALQEEVKALLAVRPIGIRSLLEPLKRALQHATRELVHPIMLSVALQIIQSAEAECTLFGCHALCEKIERGSRRHAKDIARLEASLVEAQLRRVSDKLLTAAGALRDRLNAEVRLEACLVPFKAPTPAEGGPITQQVSGSGGYVFHDGKAFDTLLQALEYRSQLVSTAVDVGTTVEGVSSVLLDEATTLLKQVKKEVRDETKAEEERRKAEEEAALKAAKKSKKKKA</sequence>
<dbReference type="GO" id="GO:0000981">
    <property type="term" value="F:DNA-binding transcription factor activity, RNA polymerase II-specific"/>
    <property type="evidence" value="ECO:0007669"/>
    <property type="project" value="TreeGrafter"/>
</dbReference>
<proteinExistence type="predicted"/>
<feature type="compositionally biased region" description="Basic and acidic residues" evidence="8">
    <location>
        <begin position="9"/>
        <end position="29"/>
    </location>
</feature>
<feature type="domain" description="FYVE-type" evidence="10">
    <location>
        <begin position="814"/>
        <end position="897"/>
    </location>
</feature>
<comment type="caution">
    <text evidence="13">The sequence shown here is derived from an EMBL/GenBank/DDBJ whole genome shotgun (WGS) entry which is preliminary data.</text>
</comment>
<dbReference type="SUPFAM" id="SSF48403">
    <property type="entry name" value="Ankyrin repeat"/>
    <property type="match status" value="1"/>
</dbReference>
<dbReference type="GO" id="GO:0005634">
    <property type="term" value="C:nucleus"/>
    <property type="evidence" value="ECO:0007669"/>
    <property type="project" value="TreeGrafter"/>
</dbReference>
<feature type="domain" description="HTH myb-type" evidence="12">
    <location>
        <begin position="83"/>
        <end position="138"/>
    </location>
</feature>
<dbReference type="Gene3D" id="3.30.40.10">
    <property type="entry name" value="Zinc/RING finger domain, C3HC4 (zinc finger)"/>
    <property type="match status" value="1"/>
</dbReference>
<name>A0AAD9GH01_9STRA</name>
<dbReference type="InterPro" id="IPR002110">
    <property type="entry name" value="Ankyrin_rpt"/>
</dbReference>
<evidence type="ECO:0000259" key="9">
    <source>
        <dbReference type="PROSITE" id="PS50090"/>
    </source>
</evidence>
<dbReference type="GO" id="GO:0008270">
    <property type="term" value="F:zinc ion binding"/>
    <property type="evidence" value="ECO:0007669"/>
    <property type="project" value="UniProtKB-KW"/>
</dbReference>
<dbReference type="Pfam" id="PF00249">
    <property type="entry name" value="Myb_DNA-binding"/>
    <property type="match status" value="1"/>
</dbReference>
<evidence type="ECO:0000256" key="3">
    <source>
        <dbReference type="ARBA" id="ARBA00022771"/>
    </source>
</evidence>
<evidence type="ECO:0000313" key="14">
    <source>
        <dbReference type="Proteomes" id="UP001259832"/>
    </source>
</evidence>
<feature type="region of interest" description="Disordered" evidence="8">
    <location>
        <begin position="851"/>
        <end position="875"/>
    </location>
</feature>
<feature type="compositionally biased region" description="Basic residues" evidence="8">
    <location>
        <begin position="210"/>
        <end position="233"/>
    </location>
</feature>
<dbReference type="PROSITE" id="PS50090">
    <property type="entry name" value="MYB_LIKE"/>
    <property type="match status" value="3"/>
</dbReference>
<dbReference type="InterPro" id="IPR009057">
    <property type="entry name" value="Homeodomain-like_sf"/>
</dbReference>
<evidence type="ECO:0000313" key="13">
    <source>
        <dbReference type="EMBL" id="KAK1938282.1"/>
    </source>
</evidence>
<evidence type="ECO:0000256" key="1">
    <source>
        <dbReference type="ARBA" id="ARBA00022723"/>
    </source>
</evidence>
<keyword evidence="5" id="KW-0238">DNA-binding</keyword>
<evidence type="ECO:0000256" key="6">
    <source>
        <dbReference type="PROSITE-ProRule" id="PRU00023"/>
    </source>
</evidence>
<feature type="domain" description="SANT" evidence="11">
    <location>
        <begin position="33"/>
        <end position="73"/>
    </location>
</feature>
<feature type="domain" description="Myb-like" evidence="9">
    <location>
        <begin position="83"/>
        <end position="134"/>
    </location>
</feature>
<feature type="domain" description="HTH myb-type" evidence="12">
    <location>
        <begin position="139"/>
        <end position="189"/>
    </location>
</feature>
<feature type="region of interest" description="Disordered" evidence="8">
    <location>
        <begin position="1"/>
        <end position="41"/>
    </location>
</feature>
<dbReference type="Gene3D" id="1.10.10.60">
    <property type="entry name" value="Homeodomain-like"/>
    <property type="match status" value="3"/>
</dbReference>
<dbReference type="InterPro" id="IPR001005">
    <property type="entry name" value="SANT/Myb"/>
</dbReference>
<keyword evidence="2" id="KW-0677">Repeat</keyword>
<dbReference type="InterPro" id="IPR036770">
    <property type="entry name" value="Ankyrin_rpt-contain_sf"/>
</dbReference>
<feature type="compositionally biased region" description="Polar residues" evidence="8">
    <location>
        <begin position="927"/>
        <end position="936"/>
    </location>
</feature>
<dbReference type="SMART" id="SM00717">
    <property type="entry name" value="SANT"/>
    <property type="match status" value="3"/>
</dbReference>
<dbReference type="Gene3D" id="1.25.40.20">
    <property type="entry name" value="Ankyrin repeat-containing domain"/>
    <property type="match status" value="1"/>
</dbReference>
<dbReference type="PROSITE" id="PS50178">
    <property type="entry name" value="ZF_FYVE"/>
    <property type="match status" value="1"/>
</dbReference>
<feature type="region of interest" description="Disordered" evidence="8">
    <location>
        <begin position="1276"/>
        <end position="1308"/>
    </location>
</feature>
<reference evidence="13" key="1">
    <citation type="submission" date="2023-08" db="EMBL/GenBank/DDBJ databases">
        <title>Reference Genome Resource for the Citrus Pathogen Phytophthora citrophthora.</title>
        <authorList>
            <person name="Moller H."/>
            <person name="Coetzee B."/>
            <person name="Rose L.J."/>
            <person name="Van Niekerk J.M."/>
        </authorList>
    </citation>
    <scope>NUCLEOTIDE SEQUENCE</scope>
    <source>
        <strain evidence="13">STE-U-9442</strain>
    </source>
</reference>
<dbReference type="Pfam" id="PF13921">
    <property type="entry name" value="Myb_DNA-bind_6"/>
    <property type="match status" value="1"/>
</dbReference>
<dbReference type="PROSITE" id="PS51293">
    <property type="entry name" value="SANT"/>
    <property type="match status" value="1"/>
</dbReference>
<protein>
    <submittedName>
        <fullName evidence="13">Myb-related protein A</fullName>
    </submittedName>
</protein>
<dbReference type="PANTHER" id="PTHR45614:SF274">
    <property type="entry name" value="MYB-LIKE DNA-BINDING PROTEIN"/>
    <property type="match status" value="1"/>
</dbReference>
<evidence type="ECO:0000256" key="8">
    <source>
        <dbReference type="SAM" id="MobiDB-lite"/>
    </source>
</evidence>
<gene>
    <name evidence="13" type="ORF">P3T76_009432</name>
</gene>
<dbReference type="CDD" id="cd00167">
    <property type="entry name" value="SANT"/>
    <property type="match status" value="3"/>
</dbReference>
<dbReference type="InterPro" id="IPR017930">
    <property type="entry name" value="Myb_dom"/>
</dbReference>
<feature type="domain" description="HTH myb-type" evidence="12">
    <location>
        <begin position="37"/>
        <end position="82"/>
    </location>
</feature>
<evidence type="ECO:0000259" key="12">
    <source>
        <dbReference type="PROSITE" id="PS51294"/>
    </source>
</evidence>
<dbReference type="Proteomes" id="UP001259832">
    <property type="component" value="Unassembled WGS sequence"/>
</dbReference>
<dbReference type="InterPro" id="IPR013083">
    <property type="entry name" value="Znf_RING/FYVE/PHD"/>
</dbReference>
<keyword evidence="4" id="KW-0862">Zinc</keyword>
<keyword evidence="3 7" id="KW-0863">Zinc-finger</keyword>
<dbReference type="Pfam" id="PF00023">
    <property type="entry name" value="Ank"/>
    <property type="match status" value="1"/>
</dbReference>
<evidence type="ECO:0000256" key="2">
    <source>
        <dbReference type="ARBA" id="ARBA00022737"/>
    </source>
</evidence>
<dbReference type="PROSITE" id="PS50088">
    <property type="entry name" value="ANK_REPEAT"/>
    <property type="match status" value="2"/>
</dbReference>
<dbReference type="PANTHER" id="PTHR45614">
    <property type="entry name" value="MYB PROTEIN-RELATED"/>
    <property type="match status" value="1"/>
</dbReference>
<evidence type="ECO:0000259" key="10">
    <source>
        <dbReference type="PROSITE" id="PS50178"/>
    </source>
</evidence>
<evidence type="ECO:0000256" key="5">
    <source>
        <dbReference type="ARBA" id="ARBA00023125"/>
    </source>
</evidence>
<dbReference type="EMBL" id="JASMQC010000018">
    <property type="protein sequence ID" value="KAK1938282.1"/>
    <property type="molecule type" value="Genomic_DNA"/>
</dbReference>
<feature type="region of interest" description="Disordered" evidence="8">
    <location>
        <begin position="185"/>
        <end position="234"/>
    </location>
</feature>
<dbReference type="SUPFAM" id="SSF57903">
    <property type="entry name" value="FYVE/PHD zinc finger"/>
    <property type="match status" value="1"/>
</dbReference>
<evidence type="ECO:0000256" key="4">
    <source>
        <dbReference type="ARBA" id="ARBA00022833"/>
    </source>
</evidence>
<dbReference type="FunFam" id="1.10.10.60:FF:000010">
    <property type="entry name" value="Transcriptional activator Myb isoform A"/>
    <property type="match status" value="1"/>
</dbReference>
<dbReference type="Pfam" id="PF12796">
    <property type="entry name" value="Ank_2"/>
    <property type="match status" value="1"/>
</dbReference>